<dbReference type="InterPro" id="IPR037883">
    <property type="entry name" value="Knr4/Smi1-like_sf"/>
</dbReference>
<dbReference type="RefSeq" id="WP_036536855.1">
    <property type="nucleotide sequence ID" value="NZ_JJML01000078.1"/>
</dbReference>
<evidence type="ECO:0000313" key="3">
    <source>
        <dbReference type="Proteomes" id="UP000030170"/>
    </source>
</evidence>
<feature type="domain" description="Knr4/Smi1-like" evidence="1">
    <location>
        <begin position="333"/>
        <end position="378"/>
    </location>
</feature>
<reference evidence="2 3" key="1">
    <citation type="journal article" date="2014" name="Mol. Ecol.">
        <title>Evolution of Synechococcus.</title>
        <authorList>
            <person name="Dvorak P."/>
            <person name="Casamatta D."/>
            <person name="Hasler P."/>
            <person name="Poulickova A."/>
            <person name="Ondrej V."/>
            <person name="Sanges R."/>
        </authorList>
    </citation>
    <scope>NUCLEOTIDE SEQUENCE [LARGE SCALE GENOMIC DNA]</scope>
    <source>
        <strain evidence="2 3">CAUP A 1101</strain>
    </source>
</reference>
<evidence type="ECO:0000313" key="2">
    <source>
        <dbReference type="EMBL" id="KGF71429.1"/>
    </source>
</evidence>
<dbReference type="AlphaFoldDB" id="A0A098TH65"/>
<protein>
    <recommendedName>
        <fullName evidence="1">Knr4/Smi1-like domain-containing protein</fullName>
    </recommendedName>
</protein>
<comment type="caution">
    <text evidence="2">The sequence shown here is derived from an EMBL/GenBank/DDBJ whole genome shotgun (WGS) entry which is preliminary data.</text>
</comment>
<evidence type="ECO:0000259" key="1">
    <source>
        <dbReference type="Pfam" id="PF09346"/>
    </source>
</evidence>
<dbReference type="SUPFAM" id="SSF160631">
    <property type="entry name" value="SMI1/KNR4-like"/>
    <property type="match status" value="1"/>
</dbReference>
<dbReference type="Gene3D" id="3.40.1580.10">
    <property type="entry name" value="SMI1/KNR4-like"/>
    <property type="match status" value="1"/>
</dbReference>
<sequence length="383" mass="44617">MKDTKSIDSQYLSDLGHKIQTLPPEEASALLLEASTILLFAGFPEIAYQAFLKLTQGELNVSEASSLMHPIKAIIPALCYCIKIPCPSIFSEQEKSLSELEKHINKQLREYESVSGIDRWFHIAMPSGNWSEDFLHDLTHPKVPIKGEDRFKLSRFFQDLHRVLSQDYINRGKWQEASKWLKVFENVLDAWELDCLSYVEQEILVFGIRTYLHLEDISNADRFIQRWWQSLESLIIGLYLVAYLPELMNRISAGALQNRINLSQEQAQEFLDLVNRRNYIPINIDFIPTVDNWNNFLKKWNEVIFDNLGEEHRDNYEFQYPDVLASKSCLRTGATEEEVSELEKRLGAKLPIGYRNFLLASNGFTVLNEYRDLYGVKTKFNWF</sequence>
<gene>
    <name evidence="2" type="ORF">DO97_19775</name>
</gene>
<name>A0A098TH65_9CYAN</name>
<dbReference type="EMBL" id="JJML01000078">
    <property type="protein sequence ID" value="KGF71429.1"/>
    <property type="molecule type" value="Genomic_DNA"/>
</dbReference>
<accession>A0A098TH65</accession>
<dbReference type="Pfam" id="PF09346">
    <property type="entry name" value="SMI1_KNR4"/>
    <property type="match status" value="1"/>
</dbReference>
<dbReference type="InterPro" id="IPR018958">
    <property type="entry name" value="Knr4/Smi1-like_dom"/>
</dbReference>
<proteinExistence type="predicted"/>
<keyword evidence="3" id="KW-1185">Reference proteome</keyword>
<dbReference type="STRING" id="1497020.DO97_19775"/>
<dbReference type="Proteomes" id="UP000030170">
    <property type="component" value="Unassembled WGS sequence"/>
</dbReference>
<organism evidence="2 3">
    <name type="scientific">Neosynechococcus sphagnicola sy1</name>
    <dbReference type="NCBI Taxonomy" id="1497020"/>
    <lineage>
        <taxon>Bacteria</taxon>
        <taxon>Bacillati</taxon>
        <taxon>Cyanobacteriota</taxon>
        <taxon>Cyanophyceae</taxon>
        <taxon>Neosynechococcales</taxon>
        <taxon>Neosynechococcaceae</taxon>
        <taxon>Neosynechococcus</taxon>
    </lineage>
</organism>